<dbReference type="OrthoDB" id="3257543at2759"/>
<evidence type="ECO:0008006" key="3">
    <source>
        <dbReference type="Google" id="ProtNLM"/>
    </source>
</evidence>
<dbReference type="EMBL" id="KN837163">
    <property type="protein sequence ID" value="KIJ38121.1"/>
    <property type="molecule type" value="Genomic_DNA"/>
</dbReference>
<dbReference type="HOGENOM" id="CLU_052380_0_1_1"/>
<proteinExistence type="predicted"/>
<accession>A0A0C9VKS3</accession>
<reference evidence="1 2" key="1">
    <citation type="submission" date="2014-06" db="EMBL/GenBank/DDBJ databases">
        <title>Evolutionary Origins and Diversification of the Mycorrhizal Mutualists.</title>
        <authorList>
            <consortium name="DOE Joint Genome Institute"/>
            <consortium name="Mycorrhizal Genomics Consortium"/>
            <person name="Kohler A."/>
            <person name="Kuo A."/>
            <person name="Nagy L.G."/>
            <person name="Floudas D."/>
            <person name="Copeland A."/>
            <person name="Barry K.W."/>
            <person name="Cichocki N."/>
            <person name="Veneault-Fourrey C."/>
            <person name="LaButti K."/>
            <person name="Lindquist E.A."/>
            <person name="Lipzen A."/>
            <person name="Lundell T."/>
            <person name="Morin E."/>
            <person name="Murat C."/>
            <person name="Riley R."/>
            <person name="Ohm R."/>
            <person name="Sun H."/>
            <person name="Tunlid A."/>
            <person name="Henrissat B."/>
            <person name="Grigoriev I.V."/>
            <person name="Hibbett D.S."/>
            <person name="Martin F."/>
        </authorList>
    </citation>
    <scope>NUCLEOTIDE SEQUENCE [LARGE SCALE GENOMIC DNA]</scope>
    <source>
        <strain evidence="1 2">SS14</strain>
    </source>
</reference>
<dbReference type="Proteomes" id="UP000054279">
    <property type="component" value="Unassembled WGS sequence"/>
</dbReference>
<evidence type="ECO:0000313" key="2">
    <source>
        <dbReference type="Proteomes" id="UP000054279"/>
    </source>
</evidence>
<sequence length="165" mass="18835">MSSSTPTFSKLNASNYPTWVDNMEAWLRSSGLWRIVSGVSTRPTPINPPTEANAAIVDAWDMKWDKAAGWIFLMVEDNQKIHFNGIKDDPVKMWAKLKDVYLQQKPGARFNAYDYLFSIRKQEDESHQGLINRVEDALKQIQNLRPTSFTLASLDDELASMALIR</sequence>
<evidence type="ECO:0000313" key="1">
    <source>
        <dbReference type="EMBL" id="KIJ38121.1"/>
    </source>
</evidence>
<gene>
    <name evidence="1" type="ORF">M422DRAFT_95384</name>
</gene>
<keyword evidence="2" id="KW-1185">Reference proteome</keyword>
<dbReference type="AlphaFoldDB" id="A0A0C9VKS3"/>
<organism evidence="1 2">
    <name type="scientific">Sphaerobolus stellatus (strain SS14)</name>
    <dbReference type="NCBI Taxonomy" id="990650"/>
    <lineage>
        <taxon>Eukaryota</taxon>
        <taxon>Fungi</taxon>
        <taxon>Dikarya</taxon>
        <taxon>Basidiomycota</taxon>
        <taxon>Agaricomycotina</taxon>
        <taxon>Agaricomycetes</taxon>
        <taxon>Phallomycetidae</taxon>
        <taxon>Geastrales</taxon>
        <taxon>Sphaerobolaceae</taxon>
        <taxon>Sphaerobolus</taxon>
    </lineage>
</organism>
<protein>
    <recommendedName>
        <fullName evidence="3">DUF4219 domain-containing protein</fullName>
    </recommendedName>
</protein>
<dbReference type="Pfam" id="PF14223">
    <property type="entry name" value="Retrotran_gag_2"/>
    <property type="match status" value="1"/>
</dbReference>
<feature type="non-terminal residue" evidence="1">
    <location>
        <position position="165"/>
    </location>
</feature>
<name>A0A0C9VKS3_SPHS4</name>